<dbReference type="EMBL" id="JARKNE010000006">
    <property type="protein sequence ID" value="KAK5826090.1"/>
    <property type="molecule type" value="Genomic_DNA"/>
</dbReference>
<dbReference type="Proteomes" id="UP001358586">
    <property type="component" value="Chromosome 6"/>
</dbReference>
<accession>A0ABR0PPB6</accession>
<protein>
    <submittedName>
        <fullName evidence="1">Uncharacterized protein</fullName>
    </submittedName>
</protein>
<evidence type="ECO:0000313" key="2">
    <source>
        <dbReference type="Proteomes" id="UP001358586"/>
    </source>
</evidence>
<gene>
    <name evidence="1" type="ORF">PVK06_020999</name>
</gene>
<keyword evidence="2" id="KW-1185">Reference proteome</keyword>
<comment type="caution">
    <text evidence="1">The sequence shown here is derived from an EMBL/GenBank/DDBJ whole genome shotgun (WGS) entry which is preliminary data.</text>
</comment>
<dbReference type="PANTHER" id="PTHR48435">
    <property type="entry name" value="POLYPROTEIN"/>
    <property type="match status" value="1"/>
</dbReference>
<sequence length="205" mass="23032">MQPIERPAAEHDSEDPECCCAFGEPGPERNIIQSFSTDGKPLYMFKDDITAHCPWDINCSCKLCADDRMNAWIDRLDNFASKPRRRKGKKSTQSEFYKRLMKADPNTGPFGEDNGKFVYLVDYLANLPSPVQKDSSDSCKSLSLDKKPLDPENTIDISRAPAKISAAEATLNWQTENALAQNHVLKNIDSKISTVEAKVDDNTKW</sequence>
<dbReference type="InterPro" id="IPR053098">
    <property type="entry name" value="Petuviruses_polyprotein"/>
</dbReference>
<evidence type="ECO:0000313" key="1">
    <source>
        <dbReference type="EMBL" id="KAK5826090.1"/>
    </source>
</evidence>
<reference evidence="1 2" key="1">
    <citation type="submission" date="2023-03" db="EMBL/GenBank/DDBJ databases">
        <title>WGS of Gossypium arboreum.</title>
        <authorList>
            <person name="Yu D."/>
        </authorList>
    </citation>
    <scope>NUCLEOTIDE SEQUENCE [LARGE SCALE GENOMIC DNA]</scope>
    <source>
        <tissue evidence="1">Leaf</tissue>
    </source>
</reference>
<proteinExistence type="predicted"/>
<name>A0ABR0PPB6_GOSAR</name>
<organism evidence="1 2">
    <name type="scientific">Gossypium arboreum</name>
    <name type="common">Tree cotton</name>
    <name type="synonym">Gossypium nanking</name>
    <dbReference type="NCBI Taxonomy" id="29729"/>
    <lineage>
        <taxon>Eukaryota</taxon>
        <taxon>Viridiplantae</taxon>
        <taxon>Streptophyta</taxon>
        <taxon>Embryophyta</taxon>
        <taxon>Tracheophyta</taxon>
        <taxon>Spermatophyta</taxon>
        <taxon>Magnoliopsida</taxon>
        <taxon>eudicotyledons</taxon>
        <taxon>Gunneridae</taxon>
        <taxon>Pentapetalae</taxon>
        <taxon>rosids</taxon>
        <taxon>malvids</taxon>
        <taxon>Malvales</taxon>
        <taxon>Malvaceae</taxon>
        <taxon>Malvoideae</taxon>
        <taxon>Gossypium</taxon>
    </lineage>
</organism>
<dbReference type="PANTHER" id="PTHR48435:SF1">
    <property type="entry name" value="POLYPROTEIN"/>
    <property type="match status" value="1"/>
</dbReference>